<name>A0A6A6TPM6_9PLEO</name>
<protein>
    <submittedName>
        <fullName evidence="2">Uncharacterized protein</fullName>
    </submittedName>
</protein>
<evidence type="ECO:0000256" key="1">
    <source>
        <dbReference type="SAM" id="MobiDB-lite"/>
    </source>
</evidence>
<dbReference type="EMBL" id="MU004291">
    <property type="protein sequence ID" value="KAF2662029.1"/>
    <property type="molecule type" value="Genomic_DNA"/>
</dbReference>
<accession>A0A6A6TPM6</accession>
<keyword evidence="3" id="KW-1185">Reference proteome</keyword>
<evidence type="ECO:0000313" key="2">
    <source>
        <dbReference type="EMBL" id="KAF2662029.1"/>
    </source>
</evidence>
<feature type="region of interest" description="Disordered" evidence="1">
    <location>
        <begin position="1"/>
        <end position="62"/>
    </location>
</feature>
<gene>
    <name evidence="2" type="ORF">K491DRAFT_710442</name>
</gene>
<proteinExistence type="predicted"/>
<evidence type="ECO:0000313" key="3">
    <source>
        <dbReference type="Proteomes" id="UP000799324"/>
    </source>
</evidence>
<feature type="compositionally biased region" description="Polar residues" evidence="1">
    <location>
        <begin position="51"/>
        <end position="62"/>
    </location>
</feature>
<organism evidence="2 3">
    <name type="scientific">Lophiostoma macrostomum CBS 122681</name>
    <dbReference type="NCBI Taxonomy" id="1314788"/>
    <lineage>
        <taxon>Eukaryota</taxon>
        <taxon>Fungi</taxon>
        <taxon>Dikarya</taxon>
        <taxon>Ascomycota</taxon>
        <taxon>Pezizomycotina</taxon>
        <taxon>Dothideomycetes</taxon>
        <taxon>Pleosporomycetidae</taxon>
        <taxon>Pleosporales</taxon>
        <taxon>Lophiostomataceae</taxon>
        <taxon>Lophiostoma</taxon>
    </lineage>
</organism>
<reference evidence="2" key="1">
    <citation type="journal article" date="2020" name="Stud. Mycol.">
        <title>101 Dothideomycetes genomes: a test case for predicting lifestyles and emergence of pathogens.</title>
        <authorList>
            <person name="Haridas S."/>
            <person name="Albert R."/>
            <person name="Binder M."/>
            <person name="Bloem J."/>
            <person name="Labutti K."/>
            <person name="Salamov A."/>
            <person name="Andreopoulos B."/>
            <person name="Baker S."/>
            <person name="Barry K."/>
            <person name="Bills G."/>
            <person name="Bluhm B."/>
            <person name="Cannon C."/>
            <person name="Castanera R."/>
            <person name="Culley D."/>
            <person name="Daum C."/>
            <person name="Ezra D."/>
            <person name="Gonzalez J."/>
            <person name="Henrissat B."/>
            <person name="Kuo A."/>
            <person name="Liang C."/>
            <person name="Lipzen A."/>
            <person name="Lutzoni F."/>
            <person name="Magnuson J."/>
            <person name="Mondo S."/>
            <person name="Nolan M."/>
            <person name="Ohm R."/>
            <person name="Pangilinan J."/>
            <person name="Park H.-J."/>
            <person name="Ramirez L."/>
            <person name="Alfaro M."/>
            <person name="Sun H."/>
            <person name="Tritt A."/>
            <person name="Yoshinaga Y."/>
            <person name="Zwiers L.-H."/>
            <person name="Turgeon B."/>
            <person name="Goodwin S."/>
            <person name="Spatafora J."/>
            <person name="Crous P."/>
            <person name="Grigoriev I."/>
        </authorList>
    </citation>
    <scope>NUCLEOTIDE SEQUENCE</scope>
    <source>
        <strain evidence="2">CBS 122681</strain>
    </source>
</reference>
<dbReference type="Proteomes" id="UP000799324">
    <property type="component" value="Unassembled WGS sequence"/>
</dbReference>
<dbReference type="AlphaFoldDB" id="A0A6A6TPM6"/>
<sequence>MPGWIDAVRWGFGPPVAQPEPEPVTDSPAAPMPQNVDHSSGDPTTKIDTDSGATPLSTKMGNQLTTTYASLKDYINSKKDSLESPSLPSLDNFVYVNMRYGLHAGPY</sequence>